<accession>A0A5E6MAN2</accession>
<dbReference type="Pfam" id="PF19295">
    <property type="entry name" value="SufBD_N"/>
    <property type="match status" value="1"/>
</dbReference>
<dbReference type="Pfam" id="PF01458">
    <property type="entry name" value="SUFBD_core"/>
    <property type="match status" value="1"/>
</dbReference>
<sequence length="434" mass="48172">MIRRMLPEMYNGGTKQTPLPTWWKEIQEAAWVDYERLPMPSRKDERWRFTDLGKLAFTGYTAGFPVPEPSRTELQAFFQRGQAPALLFANDSLLFSRSLSPEAKKKGVLLTPLLEAANGAADLLKSYLFRERVALGAEKLETLHRACATAGALLYVPAGVELEQTVDLSFWLSEENAATFPHILVVLQENARARIHLRFGSTNPKGGFACSVQELFLGAGAQLEIFTGRNWAEGTCSFDLASVRLDRDANSTSFQLNRGGGYTRTESRSRLLGPGSRSVMLSATMARDRQEFDQRSFQEHSAPNTRSDLLYKSALYDSSRTIFAGMIDVDPGAQQTDAYQSNRNLLLSPDAEANALPGLEILANDVRCTHGATIGQVDPEELFYCLQRGIPLEAAQRLFVLGFLTDVIDRIPDADAKRTLAEEIDSSLSQPRRP</sequence>
<feature type="domain" description="SUF system FeS cluster assembly SufBD N-terminal" evidence="3">
    <location>
        <begin position="25"/>
        <end position="167"/>
    </location>
</feature>
<gene>
    <name evidence="4" type="primary">sufD</name>
    <name evidence="4" type="ORF">MAMT_00322</name>
</gene>
<evidence type="ECO:0000313" key="4">
    <source>
        <dbReference type="EMBL" id="VVM04814.1"/>
    </source>
</evidence>
<evidence type="ECO:0000313" key="5">
    <source>
        <dbReference type="Proteomes" id="UP000334923"/>
    </source>
</evidence>
<dbReference type="InterPro" id="IPR045595">
    <property type="entry name" value="SufBD_N"/>
</dbReference>
<dbReference type="EMBL" id="CABFVA020000012">
    <property type="protein sequence ID" value="VVM04814.1"/>
    <property type="molecule type" value="Genomic_DNA"/>
</dbReference>
<dbReference type="PANTHER" id="PTHR43575:SF1">
    <property type="entry name" value="PROTEIN ABCI7, CHLOROPLASTIC"/>
    <property type="match status" value="1"/>
</dbReference>
<dbReference type="RefSeq" id="WP_246186467.1">
    <property type="nucleotide sequence ID" value="NZ_CABFVA020000012.1"/>
</dbReference>
<feature type="domain" description="SUF system FeS cluster assembly SufBD core" evidence="2">
    <location>
        <begin position="171"/>
        <end position="403"/>
    </location>
</feature>
<evidence type="ECO:0000256" key="1">
    <source>
        <dbReference type="ARBA" id="ARBA00043967"/>
    </source>
</evidence>
<dbReference type="InterPro" id="IPR055346">
    <property type="entry name" value="Fe-S_cluster_assembly_SufBD"/>
</dbReference>
<dbReference type="InterPro" id="IPR000825">
    <property type="entry name" value="SUF_FeS_clus_asmbl_SufBD_core"/>
</dbReference>
<dbReference type="GO" id="GO:0016226">
    <property type="term" value="P:iron-sulfur cluster assembly"/>
    <property type="evidence" value="ECO:0007669"/>
    <property type="project" value="InterPro"/>
</dbReference>
<dbReference type="SUPFAM" id="SSF101960">
    <property type="entry name" value="Stabilizer of iron transporter SufD"/>
    <property type="match status" value="1"/>
</dbReference>
<dbReference type="InterPro" id="IPR011542">
    <property type="entry name" value="SUF_FeS_clus_asmbl_SufD"/>
</dbReference>
<name>A0A5E6MAN2_9BACT</name>
<organism evidence="4 5">
    <name type="scientific">Methylacidimicrobium tartarophylax</name>
    <dbReference type="NCBI Taxonomy" id="1041768"/>
    <lineage>
        <taxon>Bacteria</taxon>
        <taxon>Pseudomonadati</taxon>
        <taxon>Verrucomicrobiota</taxon>
        <taxon>Methylacidimicrobium</taxon>
    </lineage>
</organism>
<dbReference type="NCBIfam" id="TIGR01981">
    <property type="entry name" value="sufD"/>
    <property type="match status" value="1"/>
</dbReference>
<dbReference type="AlphaFoldDB" id="A0A5E6MAN2"/>
<dbReference type="PANTHER" id="PTHR43575">
    <property type="entry name" value="PROTEIN ABCI7, CHLOROPLASTIC"/>
    <property type="match status" value="1"/>
</dbReference>
<protein>
    <submittedName>
        <fullName evidence="4">FeS cluster assembly protein SufD</fullName>
    </submittedName>
</protein>
<dbReference type="InterPro" id="IPR037284">
    <property type="entry name" value="SUF_FeS_clus_asmbl_SufBD_sf"/>
</dbReference>
<proteinExistence type="inferred from homology"/>
<comment type="similarity">
    <text evidence="1">Belongs to the iron-sulfur cluster assembly SufBD family.</text>
</comment>
<evidence type="ECO:0000259" key="2">
    <source>
        <dbReference type="Pfam" id="PF01458"/>
    </source>
</evidence>
<keyword evidence="5" id="KW-1185">Reference proteome</keyword>
<dbReference type="Proteomes" id="UP000334923">
    <property type="component" value="Unassembled WGS sequence"/>
</dbReference>
<evidence type="ECO:0000259" key="3">
    <source>
        <dbReference type="Pfam" id="PF19295"/>
    </source>
</evidence>
<reference evidence="4 5" key="1">
    <citation type="submission" date="2019-09" db="EMBL/GenBank/DDBJ databases">
        <authorList>
            <person name="Cremers G."/>
        </authorList>
    </citation>
    <scope>NUCLEOTIDE SEQUENCE [LARGE SCALE GENOMIC DNA]</scope>
    <source>
        <strain evidence="4">4A</strain>
    </source>
</reference>